<organism evidence="1 2">
    <name type="scientific">Azospirillum rugosum</name>
    <dbReference type="NCBI Taxonomy" id="416170"/>
    <lineage>
        <taxon>Bacteria</taxon>
        <taxon>Pseudomonadati</taxon>
        <taxon>Pseudomonadota</taxon>
        <taxon>Alphaproteobacteria</taxon>
        <taxon>Rhodospirillales</taxon>
        <taxon>Azospirillaceae</taxon>
        <taxon>Azospirillum</taxon>
    </lineage>
</organism>
<sequence>MANLIILWNIASDSGTLSSGSWLSGNGLKLDNLKTQDITEVARTTDTAPASTRLRIDMGHLQPLSAFAWINHNAPDLATYDLIYSNAADGSAPVYSATGLRFWEPTVVWGSRPFGAFPLTLVDKASYPGTPIAFHLAPGQYYGRYVFANAKIPDGPSSYFQAGRVMAGLAFQPQRGMALGAAIRPVDPSDKRRTQGGARLVRKLPKYTTWKITLPFQTEAEALGVYFDLMHKLGISGEMLIVWDHEKPAPIRARLTLYCALSDTSEITVQPAFDHAGATYWTVTLDVEELI</sequence>
<dbReference type="RefSeq" id="WP_209764288.1">
    <property type="nucleotide sequence ID" value="NZ_JAGINP010000002.1"/>
</dbReference>
<protein>
    <submittedName>
        <fullName evidence="1">Uncharacterized protein</fullName>
    </submittedName>
</protein>
<evidence type="ECO:0000313" key="2">
    <source>
        <dbReference type="Proteomes" id="UP000781958"/>
    </source>
</evidence>
<name>A0ABS4SEN7_9PROT</name>
<evidence type="ECO:0000313" key="1">
    <source>
        <dbReference type="EMBL" id="MBP2291051.1"/>
    </source>
</evidence>
<dbReference type="Proteomes" id="UP000781958">
    <property type="component" value="Unassembled WGS sequence"/>
</dbReference>
<keyword evidence="2" id="KW-1185">Reference proteome</keyword>
<dbReference type="EMBL" id="JAGINP010000002">
    <property type="protein sequence ID" value="MBP2291051.1"/>
    <property type="molecule type" value="Genomic_DNA"/>
</dbReference>
<comment type="caution">
    <text evidence="1">The sequence shown here is derived from an EMBL/GenBank/DDBJ whole genome shotgun (WGS) entry which is preliminary data.</text>
</comment>
<gene>
    <name evidence="1" type="ORF">J2851_000793</name>
</gene>
<proteinExistence type="predicted"/>
<accession>A0ABS4SEN7</accession>
<reference evidence="1 2" key="1">
    <citation type="submission" date="2021-03" db="EMBL/GenBank/DDBJ databases">
        <title>Genomic Encyclopedia of Type Strains, Phase III (KMG-III): the genomes of soil and plant-associated and newly described type strains.</title>
        <authorList>
            <person name="Whitman W."/>
        </authorList>
    </citation>
    <scope>NUCLEOTIDE SEQUENCE [LARGE SCALE GENOMIC DNA]</scope>
    <source>
        <strain evidence="1 2">IMMIB AFH-6</strain>
    </source>
</reference>